<organism evidence="3 4">
    <name type="scientific">Parathermosynechococcus lividus PCC 6715</name>
    <dbReference type="NCBI Taxonomy" id="1917166"/>
    <lineage>
        <taxon>Bacteria</taxon>
        <taxon>Bacillati</taxon>
        <taxon>Cyanobacteriota</taxon>
        <taxon>Cyanophyceae</taxon>
        <taxon>Acaryochloridales</taxon>
        <taxon>Thermosynechococcaceae</taxon>
        <taxon>Parathermosynechococcus</taxon>
    </lineage>
</organism>
<dbReference type="Pfam" id="PF21053">
    <property type="entry name" value="BFA1_C"/>
    <property type="match status" value="1"/>
</dbReference>
<dbReference type="Pfam" id="PF12204">
    <property type="entry name" value="DUF3598_N"/>
    <property type="match status" value="1"/>
</dbReference>
<name>A0A2D2Q0Q9_PARLV</name>
<dbReference type="Gene3D" id="2.40.128.20">
    <property type="match status" value="2"/>
</dbReference>
<dbReference type="RefSeq" id="WP_099798418.1">
    <property type="nucleotide sequence ID" value="NZ_CP018092.1"/>
</dbReference>
<dbReference type="EMBL" id="CP018092">
    <property type="protein sequence ID" value="ATS18063.1"/>
    <property type="molecule type" value="Genomic_DNA"/>
</dbReference>
<accession>A0A2D2Q0Q9</accession>
<evidence type="ECO:0000313" key="3">
    <source>
        <dbReference type="EMBL" id="ATS18063.1"/>
    </source>
</evidence>
<dbReference type="OrthoDB" id="516684at2"/>
<keyword evidence="4" id="KW-1185">Reference proteome</keyword>
<dbReference type="InterPro" id="IPR048378">
    <property type="entry name" value="BFA1-like_C"/>
</dbReference>
<dbReference type="GO" id="GO:0000918">
    <property type="term" value="P:division septum site selection"/>
    <property type="evidence" value="ECO:0007669"/>
    <property type="project" value="TreeGrafter"/>
</dbReference>
<evidence type="ECO:0000259" key="1">
    <source>
        <dbReference type="Pfam" id="PF12204"/>
    </source>
</evidence>
<reference evidence="4" key="2">
    <citation type="journal article" date="2022" name="Front. Microbiol.">
        <title>Comparative Genomic Analysis Revealed Distinct Molecular Components and Organization of CO2-Concentrating Mechanism in Thermophilic Cyanobacteria.</title>
        <authorList>
            <person name="Tang J."/>
            <person name="Zhou H."/>
            <person name="Yao D."/>
            <person name="Riaz S."/>
            <person name="You D."/>
            <person name="Klepacz-Smolka A."/>
            <person name="Daroch M."/>
        </authorList>
    </citation>
    <scope>NUCLEOTIDE SEQUENCE [LARGE SCALE GENOMIC DNA]</scope>
    <source>
        <strain evidence="4">PCC 6715</strain>
    </source>
</reference>
<dbReference type="KEGG" id="slw:BRW62_04085"/>
<dbReference type="InterPro" id="IPR022017">
    <property type="entry name" value="BFA1-like_DUF3598"/>
</dbReference>
<dbReference type="Proteomes" id="UP000231057">
    <property type="component" value="Chromosome"/>
</dbReference>
<dbReference type="PANTHER" id="PTHR33404">
    <property type="entry name" value="CELL DIVISION TOPOLOGICAL SPECIFICITY FACTOR HOMOLOG, CHLOROPLASTIC"/>
    <property type="match status" value="1"/>
</dbReference>
<evidence type="ECO:0000259" key="2">
    <source>
        <dbReference type="Pfam" id="PF21053"/>
    </source>
</evidence>
<feature type="domain" description="Biogenesis factor required for ATP synthase 1-like C-terminal" evidence="2">
    <location>
        <begin position="140"/>
        <end position="274"/>
    </location>
</feature>
<dbReference type="GO" id="GO:0005886">
    <property type="term" value="C:plasma membrane"/>
    <property type="evidence" value="ECO:0007669"/>
    <property type="project" value="TreeGrafter"/>
</dbReference>
<feature type="domain" description="DUF3598" evidence="1">
    <location>
        <begin position="1"/>
        <end position="135"/>
    </location>
</feature>
<dbReference type="InterPro" id="IPR012674">
    <property type="entry name" value="Calycin"/>
</dbReference>
<dbReference type="AlphaFoldDB" id="A0A2D2Q0Q9"/>
<sequence>MSSNWDNFRKNLGEWHGSFTAIAPDGTVGESVPSILSLTEVADGSRVRFQLQRFAKGLNQPATSNTVQEYATIGRQNVFFETGAFSKGSLQVAPFAEFGAEYGFVVGDRRLRFVQLFDKGQRLQSMTLIREFRAGSEATERPPLQVTHLVGRWQGTAYTVYADWRSPTESPTTLTVWQEGTVLHQSLEWQDQHLATTATLEGARLLFTDTPVPKQLLLLPDGTASLTPLQVSFREPFFVEVSWLWSDDQRQRLIRHYGDRGEWVSATLVVETRVSYS</sequence>
<reference evidence="3 4" key="1">
    <citation type="submission" date="2016-11" db="EMBL/GenBank/DDBJ databases">
        <title>Complete genome sequence of thermophilic cyanobacteria strain Synechococcus sp. PCC6715.</title>
        <authorList>
            <person name="Tang J."/>
            <person name="Daroch M."/>
            <person name="Liang Y."/>
            <person name="Jiang D."/>
            <person name="Shah M."/>
        </authorList>
    </citation>
    <scope>NUCLEOTIDE SEQUENCE [LARGE SCALE GENOMIC DNA]</scope>
    <source>
        <strain evidence="3 4">PCC 6715</strain>
    </source>
</reference>
<protein>
    <submittedName>
        <fullName evidence="3">Uncharacterized protein</fullName>
    </submittedName>
</protein>
<evidence type="ECO:0000313" key="4">
    <source>
        <dbReference type="Proteomes" id="UP000231057"/>
    </source>
</evidence>
<proteinExistence type="predicted"/>
<dbReference type="PANTHER" id="PTHR33404:SF1">
    <property type="entry name" value="SLL0497 PROTEIN"/>
    <property type="match status" value="1"/>
</dbReference>
<dbReference type="SUPFAM" id="SSF50814">
    <property type="entry name" value="Lipocalins"/>
    <property type="match status" value="2"/>
</dbReference>
<gene>
    <name evidence="3" type="ORF">BRW62_04085</name>
</gene>